<proteinExistence type="predicted"/>
<dbReference type="AlphaFoldDB" id="A0A4P6JPP7"/>
<gene>
    <name evidence="6" type="ORF">EPA93_14035</name>
</gene>
<reference evidence="6 7" key="1">
    <citation type="submission" date="2019-01" db="EMBL/GenBank/DDBJ databases">
        <title>Ktedonosporobacter rubrisoli SCAWS-G2.</title>
        <authorList>
            <person name="Huang Y."/>
            <person name="Yan B."/>
        </authorList>
    </citation>
    <scope>NUCLEOTIDE SEQUENCE [LARGE SCALE GENOMIC DNA]</scope>
    <source>
        <strain evidence="6 7">SCAWS-G2</strain>
    </source>
</reference>
<dbReference type="PRINTS" id="PR00036">
    <property type="entry name" value="HTHLACI"/>
</dbReference>
<dbReference type="EMBL" id="CP035758">
    <property type="protein sequence ID" value="QBD77062.1"/>
    <property type="molecule type" value="Genomic_DNA"/>
</dbReference>
<dbReference type="CDD" id="cd06267">
    <property type="entry name" value="PBP1_LacI_sugar_binding-like"/>
    <property type="match status" value="1"/>
</dbReference>
<dbReference type="KEGG" id="kbs:EPA93_14035"/>
<dbReference type="Pfam" id="PF13377">
    <property type="entry name" value="Peripla_BP_3"/>
    <property type="match status" value="1"/>
</dbReference>
<dbReference type="RefSeq" id="WP_129888126.1">
    <property type="nucleotide sequence ID" value="NZ_CP035758.1"/>
</dbReference>
<dbReference type="CDD" id="cd01392">
    <property type="entry name" value="HTH_LacI"/>
    <property type="match status" value="1"/>
</dbReference>
<evidence type="ECO:0000259" key="5">
    <source>
        <dbReference type="PROSITE" id="PS50932"/>
    </source>
</evidence>
<dbReference type="InterPro" id="IPR010982">
    <property type="entry name" value="Lambda_DNA-bd_dom_sf"/>
</dbReference>
<feature type="domain" description="HTH lacI-type" evidence="5">
    <location>
        <begin position="5"/>
        <end position="58"/>
    </location>
</feature>
<accession>A0A4P6JPP7</accession>
<evidence type="ECO:0000313" key="7">
    <source>
        <dbReference type="Proteomes" id="UP000290365"/>
    </source>
</evidence>
<keyword evidence="7" id="KW-1185">Reference proteome</keyword>
<dbReference type="InterPro" id="IPR046335">
    <property type="entry name" value="LacI/GalR-like_sensor"/>
</dbReference>
<dbReference type="PANTHER" id="PTHR30146:SF148">
    <property type="entry name" value="HTH-TYPE TRANSCRIPTIONAL REPRESSOR PURR-RELATED"/>
    <property type="match status" value="1"/>
</dbReference>
<protein>
    <submittedName>
        <fullName evidence="6">LacI family transcriptional regulator</fullName>
    </submittedName>
</protein>
<dbReference type="PROSITE" id="PS00356">
    <property type="entry name" value="HTH_LACI_1"/>
    <property type="match status" value="1"/>
</dbReference>
<dbReference type="OrthoDB" id="43195at2"/>
<evidence type="ECO:0000313" key="6">
    <source>
        <dbReference type="EMBL" id="QBD77062.1"/>
    </source>
</evidence>
<keyword evidence="4" id="KW-0804">Transcription</keyword>
<dbReference type="Proteomes" id="UP000290365">
    <property type="component" value="Chromosome"/>
</dbReference>
<dbReference type="GO" id="GO:0000976">
    <property type="term" value="F:transcription cis-regulatory region binding"/>
    <property type="evidence" value="ECO:0007669"/>
    <property type="project" value="TreeGrafter"/>
</dbReference>
<evidence type="ECO:0000256" key="1">
    <source>
        <dbReference type="ARBA" id="ARBA00022491"/>
    </source>
</evidence>
<evidence type="ECO:0000256" key="2">
    <source>
        <dbReference type="ARBA" id="ARBA00023015"/>
    </source>
</evidence>
<dbReference type="Gene3D" id="3.40.50.2300">
    <property type="match status" value="2"/>
</dbReference>
<dbReference type="PROSITE" id="PS50932">
    <property type="entry name" value="HTH_LACI_2"/>
    <property type="match status" value="1"/>
</dbReference>
<dbReference type="SMART" id="SM00354">
    <property type="entry name" value="HTH_LACI"/>
    <property type="match status" value="1"/>
</dbReference>
<keyword evidence="3" id="KW-0238">DNA-binding</keyword>
<dbReference type="SUPFAM" id="SSF47413">
    <property type="entry name" value="lambda repressor-like DNA-binding domains"/>
    <property type="match status" value="1"/>
</dbReference>
<name>A0A4P6JPP7_KTERU</name>
<dbReference type="Gene3D" id="1.10.260.40">
    <property type="entry name" value="lambda repressor-like DNA-binding domains"/>
    <property type="match status" value="1"/>
</dbReference>
<sequence>MSGSVTVKDIARQAEVSVGTVSRVLNNHSNVNEEIRQKVLRAAADLGYFRAHGQPAASRSGGRVLKEVGFLYSSSIEETPATVDPYWALIFQGVEAEARRNNIKIIYRTINDLRHKPQLLIAALYEMRLGGILLVGQVEADALAAIQAIKVPAVLVDNYISELSHTVDAILPDNFQGGKLAMEYLFSLGHRRIAFIGGPSESPMRPIYKIYSVQQRWVSYCMAFLDRGLTIDYDLVESGNLTSEGGYQACRRLLERKVDFSAIFCVDDITAIGAMKALREAGRHVPEDISLIGFDGIELGQLVTPALSTICIDTRAMGMSALQTLIIRAGDPEAPFITKLVGTSLVKRDTTMPPRET</sequence>
<dbReference type="Pfam" id="PF00356">
    <property type="entry name" value="LacI"/>
    <property type="match status" value="1"/>
</dbReference>
<dbReference type="InterPro" id="IPR000843">
    <property type="entry name" value="HTH_LacI"/>
</dbReference>
<dbReference type="SUPFAM" id="SSF53822">
    <property type="entry name" value="Periplasmic binding protein-like I"/>
    <property type="match status" value="1"/>
</dbReference>
<keyword evidence="2" id="KW-0805">Transcription regulation</keyword>
<evidence type="ECO:0000256" key="4">
    <source>
        <dbReference type="ARBA" id="ARBA00023163"/>
    </source>
</evidence>
<dbReference type="PANTHER" id="PTHR30146">
    <property type="entry name" value="LACI-RELATED TRANSCRIPTIONAL REPRESSOR"/>
    <property type="match status" value="1"/>
</dbReference>
<dbReference type="InterPro" id="IPR028082">
    <property type="entry name" value="Peripla_BP_I"/>
</dbReference>
<organism evidence="6 7">
    <name type="scientific">Ktedonosporobacter rubrisoli</name>
    <dbReference type="NCBI Taxonomy" id="2509675"/>
    <lineage>
        <taxon>Bacteria</taxon>
        <taxon>Bacillati</taxon>
        <taxon>Chloroflexota</taxon>
        <taxon>Ktedonobacteria</taxon>
        <taxon>Ktedonobacterales</taxon>
        <taxon>Ktedonosporobacteraceae</taxon>
        <taxon>Ktedonosporobacter</taxon>
    </lineage>
</organism>
<evidence type="ECO:0000256" key="3">
    <source>
        <dbReference type="ARBA" id="ARBA00023125"/>
    </source>
</evidence>
<keyword evidence="1" id="KW-0678">Repressor</keyword>
<dbReference type="GO" id="GO:0003700">
    <property type="term" value="F:DNA-binding transcription factor activity"/>
    <property type="evidence" value="ECO:0007669"/>
    <property type="project" value="TreeGrafter"/>
</dbReference>